<dbReference type="InterPro" id="IPR038649">
    <property type="entry name" value="EXOI_SH3_sf"/>
</dbReference>
<evidence type="ECO:0000256" key="12">
    <source>
        <dbReference type="ARBA" id="ARBA00023204"/>
    </source>
</evidence>
<dbReference type="SMART" id="SM00479">
    <property type="entry name" value="EXOIII"/>
    <property type="match status" value="1"/>
</dbReference>
<keyword evidence="5" id="KW-0540">Nuclease</keyword>
<evidence type="ECO:0000256" key="3">
    <source>
        <dbReference type="ARBA" id="ARBA00012108"/>
    </source>
</evidence>
<dbReference type="GO" id="GO:0046872">
    <property type="term" value="F:metal ion binding"/>
    <property type="evidence" value="ECO:0007669"/>
    <property type="project" value="UniProtKB-KW"/>
</dbReference>
<dbReference type="InterPro" id="IPR058561">
    <property type="entry name" value="Exonuc_1_C"/>
</dbReference>
<feature type="domain" description="ExoI SH3-like" evidence="15">
    <location>
        <begin position="195"/>
        <end position="349"/>
    </location>
</feature>
<accession>A0A3B0V6T7</accession>
<evidence type="ECO:0000256" key="9">
    <source>
        <dbReference type="ARBA" id="ARBA00022839"/>
    </source>
</evidence>
<evidence type="ECO:0000259" key="15">
    <source>
        <dbReference type="PROSITE" id="PS51784"/>
    </source>
</evidence>
<evidence type="ECO:0000259" key="16">
    <source>
        <dbReference type="PROSITE" id="PS51785"/>
    </source>
</evidence>
<evidence type="ECO:0000256" key="1">
    <source>
        <dbReference type="ARBA" id="ARBA00000563"/>
    </source>
</evidence>
<evidence type="ECO:0000313" key="17">
    <source>
        <dbReference type="EMBL" id="VAW39308.1"/>
    </source>
</evidence>
<dbReference type="Pfam" id="PF26016">
    <property type="entry name" value="ExoI_C"/>
    <property type="match status" value="1"/>
</dbReference>
<dbReference type="CDD" id="cd06138">
    <property type="entry name" value="ExoI_N"/>
    <property type="match status" value="1"/>
</dbReference>
<dbReference type="PIRSF" id="PIRSF000977">
    <property type="entry name" value="Exodeoxyribonuclease_I"/>
    <property type="match status" value="1"/>
</dbReference>
<evidence type="ECO:0000256" key="2">
    <source>
        <dbReference type="ARBA" id="ARBA00001946"/>
    </source>
</evidence>
<comment type="cofactor">
    <cofactor evidence="2">
        <name>Mg(2+)</name>
        <dbReference type="ChEBI" id="CHEBI:18420"/>
    </cofactor>
</comment>
<dbReference type="Pfam" id="PF08411">
    <property type="entry name" value="ExoI_SH3"/>
    <property type="match status" value="1"/>
</dbReference>
<sequence>MSSFYWYDLETFGISPQFDRIAQFAGIRTDLNLNPIGNPDMFYCKPALDTIADPEACLITGITPQECWEKGILEKDFIGKINDIFTEPQTCVAGYNSIRFDDEFIRYSNYRNLIDPYVREWANGNSRWDAIDLVRACYALRGDGINWPMHKEGKPSFKLTDLTAANNMKHTSAHDALSDVEATIQMVKLVKNKQPKLFDYCLKLRNKNFVKSLLNWQILKPIVHISSKIPAQRGCLAIMLPLAIHPTNPNGVICYDLAHNPDDLFALDIEDIRDRIFTPQSELPDGLERIALKTIHVNKSPIVAPLGVLKDVDLARIKLEFATNKQNLAKFKAQTSIMQKAQEVFNQPFDNDSDDVDTMLYSGFFSNQDKQNFSAIRGFSIQQILDADFKYKDKRAKQLVERYIARNYPESLSAKVDKSWKADIKQRLYIRFGEDAHLWFEKLNLLKNSDLSQAQLHILDLVEADTRSKLLKLS</sequence>
<evidence type="ECO:0000256" key="6">
    <source>
        <dbReference type="ARBA" id="ARBA00022723"/>
    </source>
</evidence>
<dbReference type="SUPFAM" id="SSF53098">
    <property type="entry name" value="Ribonuclease H-like"/>
    <property type="match status" value="1"/>
</dbReference>
<dbReference type="Pfam" id="PF00929">
    <property type="entry name" value="RNase_T"/>
    <property type="match status" value="1"/>
</dbReference>
<organism evidence="17">
    <name type="scientific">hydrothermal vent metagenome</name>
    <dbReference type="NCBI Taxonomy" id="652676"/>
    <lineage>
        <taxon>unclassified sequences</taxon>
        <taxon>metagenomes</taxon>
        <taxon>ecological metagenomes</taxon>
    </lineage>
</organism>
<evidence type="ECO:0000256" key="8">
    <source>
        <dbReference type="ARBA" id="ARBA00022801"/>
    </source>
</evidence>
<dbReference type="InterPro" id="IPR013520">
    <property type="entry name" value="Ribonucl_H"/>
</dbReference>
<feature type="domain" description="ExoI C-terminal" evidence="16">
    <location>
        <begin position="352"/>
        <end position="470"/>
    </location>
</feature>
<dbReference type="Gene3D" id="1.20.1280.70">
    <property type="entry name" value="Exonuclease ExoI, domain 3"/>
    <property type="match status" value="1"/>
</dbReference>
<dbReference type="GO" id="GO:0003677">
    <property type="term" value="F:DNA binding"/>
    <property type="evidence" value="ECO:0007669"/>
    <property type="project" value="UniProtKB-KW"/>
</dbReference>
<evidence type="ECO:0000256" key="13">
    <source>
        <dbReference type="ARBA" id="ARBA00031220"/>
    </source>
</evidence>
<keyword evidence="7" id="KW-0227">DNA damage</keyword>
<dbReference type="InterPro" id="IPR013620">
    <property type="entry name" value="Exonuc_1_SH3"/>
</dbReference>
<dbReference type="GO" id="GO:0008310">
    <property type="term" value="F:single-stranded DNA 3'-5' DNA exonuclease activity"/>
    <property type="evidence" value="ECO:0007669"/>
    <property type="project" value="UniProtKB-EC"/>
</dbReference>
<dbReference type="InterPro" id="IPR034747">
    <property type="entry name" value="EXOI_SH3"/>
</dbReference>
<keyword evidence="9" id="KW-0269">Exonuclease</keyword>
<evidence type="ECO:0000256" key="5">
    <source>
        <dbReference type="ARBA" id="ARBA00022722"/>
    </source>
</evidence>
<dbReference type="EC" id="3.1.11.1" evidence="3"/>
<evidence type="ECO:0000256" key="11">
    <source>
        <dbReference type="ARBA" id="ARBA00023125"/>
    </source>
</evidence>
<keyword evidence="8 17" id="KW-0378">Hydrolase</keyword>
<reference evidence="17" key="1">
    <citation type="submission" date="2018-06" db="EMBL/GenBank/DDBJ databases">
        <authorList>
            <person name="Zhirakovskaya E."/>
        </authorList>
    </citation>
    <scope>NUCLEOTIDE SEQUENCE</scope>
</reference>
<dbReference type="InterPro" id="IPR023607">
    <property type="entry name" value="Exodeoxyribonuclease_I"/>
</dbReference>
<evidence type="ECO:0000256" key="14">
    <source>
        <dbReference type="ARBA" id="ARBA00046792"/>
    </source>
</evidence>
<evidence type="ECO:0000256" key="7">
    <source>
        <dbReference type="ARBA" id="ARBA00022763"/>
    </source>
</evidence>
<keyword evidence="11" id="KW-0238">DNA-binding</keyword>
<keyword evidence="10" id="KW-0460">Magnesium</keyword>
<name>A0A3B0V6T7_9ZZZZ</name>
<evidence type="ECO:0000256" key="4">
    <source>
        <dbReference type="ARBA" id="ARBA00019900"/>
    </source>
</evidence>
<dbReference type="Gene3D" id="3.30.420.10">
    <property type="entry name" value="Ribonuclease H-like superfamily/Ribonuclease H"/>
    <property type="match status" value="1"/>
</dbReference>
<dbReference type="InterPro" id="IPR012337">
    <property type="entry name" value="RNaseH-like_sf"/>
</dbReference>
<comment type="catalytic activity">
    <reaction evidence="1">
        <text>Exonucleolytic cleavage in the 3'- to 5'-direction to yield nucleoside 5'-phosphates.</text>
        <dbReference type="EC" id="3.1.11.1"/>
    </reaction>
</comment>
<dbReference type="Gene3D" id="3.30.1520.20">
    <property type="entry name" value="Exonuclease ExoI, domain 2"/>
    <property type="match status" value="1"/>
</dbReference>
<dbReference type="NCBIfam" id="NF008746">
    <property type="entry name" value="PRK11779.1"/>
    <property type="match status" value="1"/>
</dbReference>
<keyword evidence="12" id="KW-0234">DNA repair</keyword>
<gene>
    <name evidence="17" type="ORF">MNBD_GAMMA01-1979</name>
</gene>
<evidence type="ECO:0000256" key="10">
    <source>
        <dbReference type="ARBA" id="ARBA00022842"/>
    </source>
</evidence>
<comment type="subunit">
    <text evidence="14">Monomer. Interacts with ssb (via C-terminus); this interaction stimulates the exonuclease activity by recruiting the enzyme to its substrate.</text>
</comment>
<dbReference type="PROSITE" id="PS51785">
    <property type="entry name" value="EXOI_C"/>
    <property type="match status" value="1"/>
</dbReference>
<proteinExistence type="predicted"/>
<keyword evidence="6" id="KW-0479">Metal-binding</keyword>
<dbReference type="GO" id="GO:0006281">
    <property type="term" value="P:DNA repair"/>
    <property type="evidence" value="ECO:0007669"/>
    <property type="project" value="UniProtKB-KW"/>
</dbReference>
<dbReference type="EMBL" id="UOEW01000223">
    <property type="protein sequence ID" value="VAW39308.1"/>
    <property type="molecule type" value="Genomic_DNA"/>
</dbReference>
<dbReference type="PROSITE" id="PS51784">
    <property type="entry name" value="EXOI_SH3"/>
    <property type="match status" value="1"/>
</dbReference>
<dbReference type="InterPro" id="IPR036397">
    <property type="entry name" value="RNaseH_sf"/>
</dbReference>
<dbReference type="FunFam" id="3.30.420.10:FF:000033">
    <property type="entry name" value="Exodeoxyribonuclease I"/>
    <property type="match status" value="1"/>
</dbReference>
<dbReference type="AlphaFoldDB" id="A0A3B0V6T7"/>
<protein>
    <recommendedName>
        <fullName evidence="4">Exodeoxyribonuclease I</fullName>
        <ecNumber evidence="3">3.1.11.1</ecNumber>
    </recommendedName>
    <alternativeName>
        <fullName evidence="13">DNA deoxyribophosphodiesterase</fullName>
    </alternativeName>
</protein>